<protein>
    <submittedName>
        <fullName evidence="1">Unannotated protein</fullName>
    </submittedName>
</protein>
<dbReference type="AlphaFoldDB" id="A0A6J7IIC1"/>
<proteinExistence type="predicted"/>
<sequence>MLTEEGALLAELLDGAVEVDRLVGKFASSLARIAQHGTETAVDVDAGIAGGGSGVPGELVELLLACHQRQAQLFEQGCALVERQGSERWTADGAGVVDHAGDVEAAGRHPGDLAAVDGAQQRRSLVRRGIPRALGIAFQKSAHNASISPYVRSVITIAVGRLDVKTRHRTRLFTIGADRRKAAHGRRC</sequence>
<gene>
    <name evidence="1" type="ORF">UFOPK3472_04036</name>
</gene>
<organism evidence="1">
    <name type="scientific">freshwater metagenome</name>
    <dbReference type="NCBI Taxonomy" id="449393"/>
    <lineage>
        <taxon>unclassified sequences</taxon>
        <taxon>metagenomes</taxon>
        <taxon>ecological metagenomes</taxon>
    </lineage>
</organism>
<name>A0A6J7IIC1_9ZZZZ</name>
<dbReference type="EMBL" id="CAFBLX010000461">
    <property type="protein sequence ID" value="CAB4930062.1"/>
    <property type="molecule type" value="Genomic_DNA"/>
</dbReference>
<reference evidence="1" key="1">
    <citation type="submission" date="2020-05" db="EMBL/GenBank/DDBJ databases">
        <authorList>
            <person name="Chiriac C."/>
            <person name="Salcher M."/>
            <person name="Ghai R."/>
            <person name="Kavagutti S V."/>
        </authorList>
    </citation>
    <scope>NUCLEOTIDE SEQUENCE</scope>
</reference>
<accession>A0A6J7IIC1</accession>
<evidence type="ECO:0000313" key="1">
    <source>
        <dbReference type="EMBL" id="CAB4930062.1"/>
    </source>
</evidence>